<keyword evidence="1" id="KW-0472">Membrane</keyword>
<sequence>MLATCWDLNVVGATTVVAVMGFSWAVELWVPYILAVECLALPPSASPSSHSQTLHALARHPARHYTSAHPFSTVASAALLHRSELRPRLDCAIHARPSAHDSPVPLNSNRAAQTTASVADDTATLATATSPDPSALLTLLNLSIVLPQIAVSLLTFVAFRLATWVAQDDLEPGLVVWLFRVAGGFAVCAAVASRGVVEPARE</sequence>
<dbReference type="AlphaFoldDB" id="A0AAV5GTU2"/>
<keyword evidence="1" id="KW-0812">Transmembrane</keyword>
<proteinExistence type="predicted"/>
<name>A0AAV5GTU2_9BASI</name>
<dbReference type="Proteomes" id="UP001342314">
    <property type="component" value="Unassembled WGS sequence"/>
</dbReference>
<keyword evidence="1" id="KW-1133">Transmembrane helix</keyword>
<dbReference type="EMBL" id="BQKY01000013">
    <property type="protein sequence ID" value="GJN93359.1"/>
    <property type="molecule type" value="Genomic_DNA"/>
</dbReference>
<feature type="transmembrane region" description="Helical" evidence="1">
    <location>
        <begin position="139"/>
        <end position="162"/>
    </location>
</feature>
<keyword evidence="3" id="KW-1185">Reference proteome</keyword>
<gene>
    <name evidence="2" type="ORF">Rhopal_006412-T1</name>
</gene>
<comment type="caution">
    <text evidence="2">The sequence shown here is derived from an EMBL/GenBank/DDBJ whole genome shotgun (WGS) entry which is preliminary data.</text>
</comment>
<evidence type="ECO:0000256" key="1">
    <source>
        <dbReference type="SAM" id="Phobius"/>
    </source>
</evidence>
<feature type="transmembrane region" description="Helical" evidence="1">
    <location>
        <begin position="174"/>
        <end position="197"/>
    </location>
</feature>
<evidence type="ECO:0000313" key="2">
    <source>
        <dbReference type="EMBL" id="GJN93359.1"/>
    </source>
</evidence>
<reference evidence="2 3" key="1">
    <citation type="submission" date="2021-12" db="EMBL/GenBank/DDBJ databases">
        <title>High titer production of polyol ester of fatty acids by Rhodotorula paludigena BS15 towards product separation-free biomass refinery.</title>
        <authorList>
            <person name="Mano J."/>
            <person name="Ono H."/>
            <person name="Tanaka T."/>
            <person name="Naito K."/>
            <person name="Sushida H."/>
            <person name="Ike M."/>
            <person name="Tokuyasu K."/>
            <person name="Kitaoka M."/>
        </authorList>
    </citation>
    <scope>NUCLEOTIDE SEQUENCE [LARGE SCALE GENOMIC DNA]</scope>
    <source>
        <strain evidence="2 3">BS15</strain>
    </source>
</reference>
<accession>A0AAV5GTU2</accession>
<evidence type="ECO:0000313" key="3">
    <source>
        <dbReference type="Proteomes" id="UP001342314"/>
    </source>
</evidence>
<organism evidence="2 3">
    <name type="scientific">Rhodotorula paludigena</name>
    <dbReference type="NCBI Taxonomy" id="86838"/>
    <lineage>
        <taxon>Eukaryota</taxon>
        <taxon>Fungi</taxon>
        <taxon>Dikarya</taxon>
        <taxon>Basidiomycota</taxon>
        <taxon>Pucciniomycotina</taxon>
        <taxon>Microbotryomycetes</taxon>
        <taxon>Sporidiobolales</taxon>
        <taxon>Sporidiobolaceae</taxon>
        <taxon>Rhodotorula</taxon>
    </lineage>
</organism>
<protein>
    <submittedName>
        <fullName evidence="2">Uncharacterized protein</fullName>
    </submittedName>
</protein>